<evidence type="ECO:0000256" key="2">
    <source>
        <dbReference type="ARBA" id="ARBA00049106"/>
    </source>
</evidence>
<dbReference type="EMBL" id="JAAOIV010000016">
    <property type="protein sequence ID" value="NHN57386.1"/>
    <property type="molecule type" value="Genomic_DNA"/>
</dbReference>
<comment type="catalytic activity">
    <reaction evidence="2">
        <text>oxidized coenzyme F420-(gamma-L-Glu)(n) + a quinol + H(+) = reduced coenzyme F420-(gamma-L-Glu)(n) + a quinone</text>
        <dbReference type="Rhea" id="RHEA:39663"/>
        <dbReference type="Rhea" id="RHEA-COMP:12939"/>
        <dbReference type="Rhea" id="RHEA-COMP:14378"/>
        <dbReference type="ChEBI" id="CHEBI:15378"/>
        <dbReference type="ChEBI" id="CHEBI:24646"/>
        <dbReference type="ChEBI" id="CHEBI:132124"/>
        <dbReference type="ChEBI" id="CHEBI:133980"/>
        <dbReference type="ChEBI" id="CHEBI:139511"/>
    </reaction>
</comment>
<evidence type="ECO:0000313" key="4">
    <source>
        <dbReference type="Proteomes" id="UP000744769"/>
    </source>
</evidence>
<dbReference type="Gene3D" id="2.30.110.10">
    <property type="entry name" value="Electron Transport, Fmn-binding Protein, Chain A"/>
    <property type="match status" value="1"/>
</dbReference>
<comment type="similarity">
    <text evidence="1">Belongs to the F420H(2)-dependent quinone reductase family.</text>
</comment>
<gene>
    <name evidence="3" type="ORF">G9U51_16585</name>
</gene>
<keyword evidence="4" id="KW-1185">Reference proteome</keyword>
<sequence>MTLSRVERVGLKVLYAHQQVYERSDGRLGHRLLFGNPTLLLRTTGRKTGKERTNALTYARDGAAYLVVASNGGAPKAPAWLLNLRADPEVEIQVGRRRLPVRARVTLPGDPDFARRWELCNKVNAGRYTGYQKRTTRPIPIVELTPR</sequence>
<dbReference type="PANTHER" id="PTHR39428">
    <property type="entry name" value="F420H(2)-DEPENDENT QUINONE REDUCTASE RV1261C"/>
    <property type="match status" value="1"/>
</dbReference>
<dbReference type="Pfam" id="PF04075">
    <property type="entry name" value="F420H2_quin_red"/>
    <property type="match status" value="1"/>
</dbReference>
<proteinExistence type="inferred from homology"/>
<dbReference type="Proteomes" id="UP000744769">
    <property type="component" value="Unassembled WGS sequence"/>
</dbReference>
<dbReference type="PANTHER" id="PTHR39428:SF1">
    <property type="entry name" value="F420H(2)-DEPENDENT QUINONE REDUCTASE RV1261C"/>
    <property type="match status" value="1"/>
</dbReference>
<dbReference type="InterPro" id="IPR012349">
    <property type="entry name" value="Split_barrel_FMN-bd"/>
</dbReference>
<dbReference type="GO" id="GO:0005886">
    <property type="term" value="C:plasma membrane"/>
    <property type="evidence" value="ECO:0007669"/>
    <property type="project" value="TreeGrafter"/>
</dbReference>
<dbReference type="GO" id="GO:0016491">
    <property type="term" value="F:oxidoreductase activity"/>
    <property type="evidence" value="ECO:0007669"/>
    <property type="project" value="InterPro"/>
</dbReference>
<reference evidence="3" key="1">
    <citation type="submission" date="2020-03" db="EMBL/GenBank/DDBJ databases">
        <title>Draft sequencing of Calidifontibacter sp. DB0510.</title>
        <authorList>
            <person name="Kim D.-U."/>
        </authorList>
    </citation>
    <scope>NUCLEOTIDE SEQUENCE</scope>
    <source>
        <strain evidence="3">DB0510</strain>
    </source>
</reference>
<organism evidence="3 4">
    <name type="scientific">Metallococcus carri</name>
    <dbReference type="NCBI Taxonomy" id="1656884"/>
    <lineage>
        <taxon>Bacteria</taxon>
        <taxon>Bacillati</taxon>
        <taxon>Actinomycetota</taxon>
        <taxon>Actinomycetes</taxon>
        <taxon>Micrococcales</taxon>
        <taxon>Dermacoccaceae</taxon>
        <taxon>Metallococcus</taxon>
    </lineage>
</organism>
<name>A0A967B9L5_9MICO</name>
<protein>
    <submittedName>
        <fullName evidence="3">Nitroreductase family deazaflavin-dependent oxidoreductase</fullName>
    </submittedName>
</protein>
<evidence type="ECO:0000256" key="1">
    <source>
        <dbReference type="ARBA" id="ARBA00008710"/>
    </source>
</evidence>
<dbReference type="NCBIfam" id="TIGR00026">
    <property type="entry name" value="hi_GC_TIGR00026"/>
    <property type="match status" value="1"/>
</dbReference>
<accession>A0A967B9L5</accession>
<evidence type="ECO:0000313" key="3">
    <source>
        <dbReference type="EMBL" id="NHN57386.1"/>
    </source>
</evidence>
<dbReference type="InterPro" id="IPR004378">
    <property type="entry name" value="F420H2_quin_Rdtase"/>
</dbReference>
<dbReference type="RefSeq" id="WP_166198663.1">
    <property type="nucleotide sequence ID" value="NZ_JAAOIV010000016.1"/>
</dbReference>
<dbReference type="GO" id="GO:0070967">
    <property type="term" value="F:coenzyme F420 binding"/>
    <property type="evidence" value="ECO:0007669"/>
    <property type="project" value="TreeGrafter"/>
</dbReference>
<comment type="caution">
    <text evidence="3">The sequence shown here is derived from an EMBL/GenBank/DDBJ whole genome shotgun (WGS) entry which is preliminary data.</text>
</comment>
<dbReference type="AlphaFoldDB" id="A0A967B9L5"/>